<protein>
    <recommendedName>
        <fullName evidence="1">Fumarase C C-terminal domain-containing protein</fullName>
    </recommendedName>
</protein>
<name>A0A1C3E2Q5_9GAMM</name>
<dbReference type="GO" id="GO:0006099">
    <property type="term" value="P:tricarboxylic acid cycle"/>
    <property type="evidence" value="ECO:0007669"/>
    <property type="project" value="InterPro"/>
</dbReference>
<accession>A0A1C3E2Q5</accession>
<keyword evidence="3" id="KW-1185">Reference proteome</keyword>
<dbReference type="GO" id="GO:0016829">
    <property type="term" value="F:lyase activity"/>
    <property type="evidence" value="ECO:0007669"/>
    <property type="project" value="InterPro"/>
</dbReference>
<sequence length="74" mass="8366">MAHETRSLHNLLHSSALATALVPEMGYQKVADIVRDKHQPSRSFMDTLEQEGLMTKEQAEDCLQRSVARDNSIE</sequence>
<evidence type="ECO:0000313" key="3">
    <source>
        <dbReference type="Proteomes" id="UP000094936"/>
    </source>
</evidence>
<reference evidence="2 3" key="1">
    <citation type="submission" date="2016-05" db="EMBL/GenBank/DDBJ databases">
        <title>Genomic Taxonomy of the Vibrionaceae.</title>
        <authorList>
            <person name="Gomez-Gil B."/>
            <person name="Enciso-Ibarra J."/>
        </authorList>
    </citation>
    <scope>NUCLEOTIDE SEQUENCE [LARGE SCALE GENOMIC DNA]</scope>
    <source>
        <strain evidence="2 3">CAIM 1920</strain>
    </source>
</reference>
<dbReference type="AlphaFoldDB" id="A0A1C3E2Q5"/>
<dbReference type="InterPro" id="IPR008948">
    <property type="entry name" value="L-Aspartase-like"/>
</dbReference>
<gene>
    <name evidence="2" type="ORF">A8L45_23455</name>
</gene>
<dbReference type="Proteomes" id="UP000094936">
    <property type="component" value="Unassembled WGS sequence"/>
</dbReference>
<dbReference type="Pfam" id="PF10415">
    <property type="entry name" value="FumaraseC_C"/>
    <property type="match status" value="1"/>
</dbReference>
<organism evidence="2 3">
    <name type="scientific">Veronia pacifica</name>
    <dbReference type="NCBI Taxonomy" id="1080227"/>
    <lineage>
        <taxon>Bacteria</taxon>
        <taxon>Pseudomonadati</taxon>
        <taxon>Pseudomonadota</taxon>
        <taxon>Gammaproteobacteria</taxon>
        <taxon>Vibrionales</taxon>
        <taxon>Vibrionaceae</taxon>
        <taxon>Veronia</taxon>
    </lineage>
</organism>
<evidence type="ECO:0000313" key="2">
    <source>
        <dbReference type="EMBL" id="ODA27534.1"/>
    </source>
</evidence>
<dbReference type="InterPro" id="IPR018951">
    <property type="entry name" value="Fumarase_C_C"/>
</dbReference>
<dbReference type="EMBL" id="LYBM01000133">
    <property type="protein sequence ID" value="ODA27534.1"/>
    <property type="molecule type" value="Genomic_DNA"/>
</dbReference>
<evidence type="ECO:0000259" key="1">
    <source>
        <dbReference type="Pfam" id="PF10415"/>
    </source>
</evidence>
<proteinExistence type="predicted"/>
<dbReference type="SUPFAM" id="SSF48557">
    <property type="entry name" value="L-aspartase-like"/>
    <property type="match status" value="1"/>
</dbReference>
<feature type="domain" description="Fumarase C C-terminal" evidence="1">
    <location>
        <begin position="17"/>
        <end position="63"/>
    </location>
</feature>
<comment type="caution">
    <text evidence="2">The sequence shown here is derived from an EMBL/GenBank/DDBJ whole genome shotgun (WGS) entry which is preliminary data.</text>
</comment>
<dbReference type="Gene3D" id="1.10.40.30">
    <property type="entry name" value="Fumarase/aspartase (C-terminal domain)"/>
    <property type="match status" value="1"/>
</dbReference>